<name>A0A1A9X4T7_9MUSC</name>
<dbReference type="InterPro" id="IPR006671">
    <property type="entry name" value="Cyclin_N"/>
</dbReference>
<dbReference type="PANTHER" id="PTHR10026">
    <property type="entry name" value="CYCLIN"/>
    <property type="match status" value="1"/>
</dbReference>
<evidence type="ECO:0000256" key="1">
    <source>
        <dbReference type="ARBA" id="ARBA00010390"/>
    </source>
</evidence>
<evidence type="ECO:0000256" key="4">
    <source>
        <dbReference type="ARBA" id="ARBA00032419"/>
    </source>
</evidence>
<dbReference type="SMART" id="SM00385">
    <property type="entry name" value="CYCLIN"/>
    <property type="match status" value="2"/>
</dbReference>
<dbReference type="AlphaFoldDB" id="A0A1A9X4T7"/>
<evidence type="ECO:0000256" key="6">
    <source>
        <dbReference type="SAM" id="MobiDB-lite"/>
    </source>
</evidence>
<sequence>MEKALSSTENVRSRVTTVSQRQQSESNKQQKFIFRGIDMENLIDVLSLQTRVQENKSKRSNFTNYREIDKIGIVPRFLFESAIKLELTSLTSASAAIIYHRFFKEASPSHYDKFLIATSSLYIATKIKDDPVNIRDVVNVTHNLLNRNAAPLDLGEEYWSRRDAIVQAELLITRMLKFNLCFEQPHKFLLCYLRTLQDWVGSSVWNSAPIAKVAMSFLQDFHHSPKILDYKVTHVAIGCLSLALQTYGIQVPLTNESSESSMWYTSFVPEMNKKKQWQIIEDIIEVYNNELEIDKCQFSKNIS</sequence>
<dbReference type="VEuPathDB" id="VectorBase:GBRI044307"/>
<reference evidence="9" key="1">
    <citation type="submission" date="2014-03" db="EMBL/GenBank/DDBJ databases">
        <authorList>
            <person name="Aksoy S."/>
            <person name="Warren W."/>
            <person name="Wilson R.K."/>
        </authorList>
    </citation>
    <scope>NUCLEOTIDE SEQUENCE [LARGE SCALE GENOMIC DNA]</scope>
    <source>
        <strain evidence="9">IAEA</strain>
    </source>
</reference>
<evidence type="ECO:0000313" key="9">
    <source>
        <dbReference type="Proteomes" id="UP000091820"/>
    </source>
</evidence>
<dbReference type="Proteomes" id="UP000091820">
    <property type="component" value="Unassembled WGS sequence"/>
</dbReference>
<evidence type="ECO:0000256" key="2">
    <source>
        <dbReference type="ARBA" id="ARBA00019501"/>
    </source>
</evidence>
<dbReference type="InterPro" id="IPR043198">
    <property type="entry name" value="Cyclin/Ssn8"/>
</dbReference>
<protein>
    <recommendedName>
        <fullName evidence="2">Cyclin-Q</fullName>
    </recommendedName>
    <alternativeName>
        <fullName evidence="4">Cyclin-related protein FAM58A</fullName>
    </alternativeName>
</protein>
<dbReference type="CDD" id="cd20535">
    <property type="entry name" value="CYCLIN_CCNM_CCNQ_rpt2"/>
    <property type="match status" value="1"/>
</dbReference>
<reference evidence="8" key="2">
    <citation type="submission" date="2020-05" db="UniProtKB">
        <authorList>
            <consortium name="EnsemblMetazoa"/>
        </authorList>
    </citation>
    <scope>IDENTIFICATION</scope>
    <source>
        <strain evidence="8">IAEA</strain>
    </source>
</reference>
<dbReference type="FunFam" id="1.10.472.10:FF:000122">
    <property type="entry name" value="Cyclin-related protein FAM58A"/>
    <property type="match status" value="1"/>
</dbReference>
<keyword evidence="3 5" id="KW-0195">Cyclin</keyword>
<dbReference type="InterPro" id="IPR013763">
    <property type="entry name" value="Cyclin-like_dom"/>
</dbReference>
<dbReference type="CDD" id="cd20534">
    <property type="entry name" value="CYCLIN_CCNM_CCNQ_rpt1"/>
    <property type="match status" value="1"/>
</dbReference>
<dbReference type="GO" id="GO:0016538">
    <property type="term" value="F:cyclin-dependent protein serine/threonine kinase regulator activity"/>
    <property type="evidence" value="ECO:0007669"/>
    <property type="project" value="InterPro"/>
</dbReference>
<dbReference type="STRING" id="37001.A0A1A9X4T7"/>
<dbReference type="EnsemblMetazoa" id="GBRI044307-RA">
    <property type="protein sequence ID" value="GBRI044307-PA"/>
    <property type="gene ID" value="GBRI044307"/>
</dbReference>
<feature type="domain" description="Cyclin-like" evidence="7">
    <location>
        <begin position="187"/>
        <end position="292"/>
    </location>
</feature>
<evidence type="ECO:0000313" key="8">
    <source>
        <dbReference type="EnsemblMetazoa" id="GBRI044307-PA"/>
    </source>
</evidence>
<dbReference type="Gene3D" id="1.10.472.10">
    <property type="entry name" value="Cyclin-like"/>
    <property type="match status" value="2"/>
</dbReference>
<feature type="region of interest" description="Disordered" evidence="6">
    <location>
        <begin position="1"/>
        <end position="23"/>
    </location>
</feature>
<accession>A0A1A9X4T7</accession>
<feature type="domain" description="Cyclin-like" evidence="7">
    <location>
        <begin position="76"/>
        <end position="174"/>
    </location>
</feature>
<dbReference type="FunFam" id="1.10.472.10:FF:000042">
    <property type="entry name" value="FAM58A isoform 1"/>
    <property type="match status" value="1"/>
</dbReference>
<proteinExistence type="inferred from homology"/>
<keyword evidence="9" id="KW-1185">Reference proteome</keyword>
<dbReference type="InterPro" id="IPR036915">
    <property type="entry name" value="Cyclin-like_sf"/>
</dbReference>
<dbReference type="SUPFAM" id="SSF47954">
    <property type="entry name" value="Cyclin-like"/>
    <property type="match status" value="2"/>
</dbReference>
<dbReference type="InterPro" id="IPR048053">
    <property type="entry name" value="Cyclin-Q_second_cyclin_box"/>
</dbReference>
<evidence type="ECO:0000259" key="7">
    <source>
        <dbReference type="SMART" id="SM00385"/>
    </source>
</evidence>
<evidence type="ECO:0000256" key="5">
    <source>
        <dbReference type="RuleBase" id="RU000383"/>
    </source>
</evidence>
<dbReference type="GO" id="GO:0006357">
    <property type="term" value="P:regulation of transcription by RNA polymerase II"/>
    <property type="evidence" value="ECO:0007669"/>
    <property type="project" value="InterPro"/>
</dbReference>
<dbReference type="Pfam" id="PF00134">
    <property type="entry name" value="Cyclin_N"/>
    <property type="match status" value="1"/>
</dbReference>
<dbReference type="InterPro" id="IPR048055">
    <property type="entry name" value="Cyclin-Q_first_cyclin_box"/>
</dbReference>
<comment type="similarity">
    <text evidence="1">Belongs to the cyclin family. Cyclin-like FAM58 subfamily.</text>
</comment>
<evidence type="ECO:0000256" key="3">
    <source>
        <dbReference type="ARBA" id="ARBA00023127"/>
    </source>
</evidence>
<organism evidence="8 9">
    <name type="scientific">Glossina brevipalpis</name>
    <dbReference type="NCBI Taxonomy" id="37001"/>
    <lineage>
        <taxon>Eukaryota</taxon>
        <taxon>Metazoa</taxon>
        <taxon>Ecdysozoa</taxon>
        <taxon>Arthropoda</taxon>
        <taxon>Hexapoda</taxon>
        <taxon>Insecta</taxon>
        <taxon>Pterygota</taxon>
        <taxon>Neoptera</taxon>
        <taxon>Endopterygota</taxon>
        <taxon>Diptera</taxon>
        <taxon>Brachycera</taxon>
        <taxon>Muscomorpha</taxon>
        <taxon>Hippoboscoidea</taxon>
        <taxon>Glossinidae</taxon>
        <taxon>Glossina</taxon>
    </lineage>
</organism>